<name>A0A224Y5H5_9ACAR</name>
<protein>
    <submittedName>
        <fullName evidence="1">Uncharacterized protein</fullName>
    </submittedName>
</protein>
<accession>A0A224Y5H5</accession>
<organism evidence="1">
    <name type="scientific">Rhipicephalus zambeziensis</name>
    <dbReference type="NCBI Taxonomy" id="60191"/>
    <lineage>
        <taxon>Eukaryota</taxon>
        <taxon>Metazoa</taxon>
        <taxon>Ecdysozoa</taxon>
        <taxon>Arthropoda</taxon>
        <taxon>Chelicerata</taxon>
        <taxon>Arachnida</taxon>
        <taxon>Acari</taxon>
        <taxon>Parasitiformes</taxon>
        <taxon>Ixodida</taxon>
        <taxon>Ixodoidea</taxon>
        <taxon>Ixodidae</taxon>
        <taxon>Rhipicephalinae</taxon>
        <taxon>Rhipicephalus</taxon>
        <taxon>Rhipicephalus</taxon>
    </lineage>
</organism>
<reference evidence="1" key="1">
    <citation type="journal article" date="2017" name="Parasit. Vectors">
        <title>Sialotranscriptomics of Rhipicephalus zambeziensis reveals intricate expression profiles of secretory proteins and suggests tight temporal transcriptional regulation during blood-feeding.</title>
        <authorList>
            <person name="de Castro M.H."/>
            <person name="de Klerk D."/>
            <person name="Pienaar R."/>
            <person name="Rees D.J.G."/>
            <person name="Mans B.J."/>
        </authorList>
    </citation>
    <scope>NUCLEOTIDE SEQUENCE</scope>
    <source>
        <tissue evidence="1">Salivary glands</tissue>
    </source>
</reference>
<dbReference type="AlphaFoldDB" id="A0A224Y5H5"/>
<sequence length="152" mass="16770">MSLQAYASFLPVLHTWKARAMRGLKVNVHCSVDTHTLQQGAKDKVLRLYTYDTLTVKLVMSLQCSSSVHTVACICALCPCWKQCSLKALSSFGAVPLLHVNRSFLTGCSCVITPLLCTTLYICDVQAEESGLLALRRQEEPVRQCAHGDCHL</sequence>
<dbReference type="EMBL" id="GFPF01001651">
    <property type="protein sequence ID" value="MAA12797.1"/>
    <property type="molecule type" value="Transcribed_RNA"/>
</dbReference>
<evidence type="ECO:0000313" key="1">
    <source>
        <dbReference type="EMBL" id="MAA12797.1"/>
    </source>
</evidence>
<proteinExistence type="predicted"/>